<proteinExistence type="predicted"/>
<protein>
    <submittedName>
        <fullName evidence="1">Uncharacterized protein</fullName>
    </submittedName>
</protein>
<dbReference type="RefSeq" id="WP_124925862.1">
    <property type="nucleotide sequence ID" value="NZ_BMOH01000006.1"/>
</dbReference>
<sequence>MRQSHLAPAYCIGCGCDDHHSCDTDYGKCTWIIVDRELSVGVCSGCEEALVAWQQGARTAPVMQARASA</sequence>
<evidence type="ECO:0000313" key="2">
    <source>
        <dbReference type="Proteomes" id="UP000267535"/>
    </source>
</evidence>
<dbReference type="OrthoDB" id="9034828at2"/>
<name>A0A3P1SU41_9GAMM</name>
<keyword evidence="2" id="KW-1185">Reference proteome</keyword>
<dbReference type="PROSITE" id="PS51257">
    <property type="entry name" value="PROKAR_LIPOPROTEIN"/>
    <property type="match status" value="1"/>
</dbReference>
<accession>A0A3P1SU41</accession>
<comment type="caution">
    <text evidence="1">The sequence shown here is derived from an EMBL/GenBank/DDBJ whole genome shotgun (WGS) entry which is preliminary data.</text>
</comment>
<dbReference type="EMBL" id="RQXV01000004">
    <property type="protein sequence ID" value="RRC99672.1"/>
    <property type="molecule type" value="Genomic_DNA"/>
</dbReference>
<dbReference type="Proteomes" id="UP000267535">
    <property type="component" value="Unassembled WGS sequence"/>
</dbReference>
<dbReference type="AlphaFoldDB" id="A0A3P1SU41"/>
<reference evidence="1 2" key="1">
    <citation type="submission" date="2018-11" db="EMBL/GenBank/DDBJ databases">
        <title>The draft genome sequence of Amphritea balenae JAMM 1525T.</title>
        <authorList>
            <person name="Fang Z."/>
            <person name="Zhang Y."/>
            <person name="Han X."/>
        </authorList>
    </citation>
    <scope>NUCLEOTIDE SEQUENCE [LARGE SCALE GENOMIC DNA]</scope>
    <source>
        <strain evidence="1 2">JAMM 1525</strain>
    </source>
</reference>
<evidence type="ECO:0000313" key="1">
    <source>
        <dbReference type="EMBL" id="RRC99672.1"/>
    </source>
</evidence>
<organism evidence="1 2">
    <name type="scientific">Amphritea balenae</name>
    <dbReference type="NCBI Taxonomy" id="452629"/>
    <lineage>
        <taxon>Bacteria</taxon>
        <taxon>Pseudomonadati</taxon>
        <taxon>Pseudomonadota</taxon>
        <taxon>Gammaproteobacteria</taxon>
        <taxon>Oceanospirillales</taxon>
        <taxon>Oceanospirillaceae</taxon>
        <taxon>Amphritea</taxon>
    </lineage>
</organism>
<gene>
    <name evidence="1" type="ORF">EHS89_09245</name>
</gene>